<reference evidence="2 3" key="1">
    <citation type="journal article" date="2011" name="J. Gen. Appl. Microbiol.">
        <title>Draft genome sequencing of the enigmatic yeast Saitoella complicata.</title>
        <authorList>
            <person name="Nishida H."/>
            <person name="Hamamoto M."/>
            <person name="Sugiyama J."/>
        </authorList>
    </citation>
    <scope>NUCLEOTIDE SEQUENCE [LARGE SCALE GENOMIC DNA]</scope>
    <source>
        <strain evidence="2 3">NRRL Y-17804</strain>
    </source>
</reference>
<evidence type="ECO:0000256" key="1">
    <source>
        <dbReference type="SAM" id="MobiDB-lite"/>
    </source>
</evidence>
<feature type="region of interest" description="Disordered" evidence="1">
    <location>
        <begin position="1"/>
        <end position="100"/>
    </location>
</feature>
<proteinExistence type="predicted"/>
<name>A0A0E9NG78_SAICN</name>
<sequence>MIPIHMVNDSVKDREHDKQQQTHKKHTKNQAKTQEEGHPWPNHCHTGNAPKPSRTNNRQKHKTPNNTTRNAPIARNQQVYIQKRKNASNNPLGLSPQEHV</sequence>
<evidence type="ECO:0000313" key="3">
    <source>
        <dbReference type="Proteomes" id="UP000033140"/>
    </source>
</evidence>
<feature type="compositionally biased region" description="Basic and acidic residues" evidence="1">
    <location>
        <begin position="10"/>
        <end position="20"/>
    </location>
</feature>
<organism evidence="2 3">
    <name type="scientific">Saitoella complicata (strain BCRC 22490 / CBS 7301 / JCM 7358 / NBRC 10748 / NRRL Y-17804)</name>
    <dbReference type="NCBI Taxonomy" id="698492"/>
    <lineage>
        <taxon>Eukaryota</taxon>
        <taxon>Fungi</taxon>
        <taxon>Dikarya</taxon>
        <taxon>Ascomycota</taxon>
        <taxon>Taphrinomycotina</taxon>
        <taxon>Taphrinomycotina incertae sedis</taxon>
        <taxon>Saitoella</taxon>
    </lineage>
</organism>
<accession>A0A0E9NG78</accession>
<comment type="caution">
    <text evidence="2">The sequence shown here is derived from an EMBL/GenBank/DDBJ whole genome shotgun (WGS) entry which is preliminary data.</text>
</comment>
<feature type="compositionally biased region" description="Polar residues" evidence="1">
    <location>
        <begin position="64"/>
        <end position="80"/>
    </location>
</feature>
<protein>
    <submittedName>
        <fullName evidence="2">Uncharacterized protein</fullName>
    </submittedName>
</protein>
<evidence type="ECO:0000313" key="2">
    <source>
        <dbReference type="EMBL" id="GAO48395.1"/>
    </source>
</evidence>
<reference evidence="2 3" key="3">
    <citation type="journal article" date="2015" name="Genome Announc.">
        <title>Draft Genome Sequence of the Archiascomycetous Yeast Saitoella complicata.</title>
        <authorList>
            <person name="Yamauchi K."/>
            <person name="Kondo S."/>
            <person name="Hamamoto M."/>
            <person name="Takahashi Y."/>
            <person name="Ogura Y."/>
            <person name="Hayashi T."/>
            <person name="Nishida H."/>
        </authorList>
    </citation>
    <scope>NUCLEOTIDE SEQUENCE [LARGE SCALE GENOMIC DNA]</scope>
    <source>
        <strain evidence="2 3">NRRL Y-17804</strain>
    </source>
</reference>
<gene>
    <name evidence="2" type="ORF">G7K_2568-t1</name>
</gene>
<dbReference type="AlphaFoldDB" id="A0A0E9NG78"/>
<keyword evidence="3" id="KW-1185">Reference proteome</keyword>
<reference evidence="2 3" key="2">
    <citation type="journal article" date="2014" name="J. Gen. Appl. Microbiol.">
        <title>The early diverging ascomycetous budding yeast Saitoella complicata has three histone deacetylases belonging to the Clr6, Hos2, and Rpd3 lineages.</title>
        <authorList>
            <person name="Nishida H."/>
            <person name="Matsumoto T."/>
            <person name="Kondo S."/>
            <person name="Hamamoto M."/>
            <person name="Yoshikawa H."/>
        </authorList>
    </citation>
    <scope>NUCLEOTIDE SEQUENCE [LARGE SCALE GENOMIC DNA]</scope>
    <source>
        <strain evidence="2 3">NRRL Y-17804</strain>
    </source>
</reference>
<dbReference type="EMBL" id="BACD03000014">
    <property type="protein sequence ID" value="GAO48395.1"/>
    <property type="molecule type" value="Genomic_DNA"/>
</dbReference>
<dbReference type="Proteomes" id="UP000033140">
    <property type="component" value="Unassembled WGS sequence"/>
</dbReference>